<organism evidence="12 13">
    <name type="scientific">Aphidius gifuensis</name>
    <name type="common">Parasitoid wasp</name>
    <dbReference type="NCBI Taxonomy" id="684658"/>
    <lineage>
        <taxon>Eukaryota</taxon>
        <taxon>Metazoa</taxon>
        <taxon>Ecdysozoa</taxon>
        <taxon>Arthropoda</taxon>
        <taxon>Hexapoda</taxon>
        <taxon>Insecta</taxon>
        <taxon>Pterygota</taxon>
        <taxon>Neoptera</taxon>
        <taxon>Endopterygota</taxon>
        <taxon>Hymenoptera</taxon>
        <taxon>Apocrita</taxon>
        <taxon>Ichneumonoidea</taxon>
        <taxon>Braconidae</taxon>
        <taxon>Aphidiinae</taxon>
        <taxon>Aphidius</taxon>
    </lineage>
</organism>
<dbReference type="Gene3D" id="3.40.50.720">
    <property type="entry name" value="NAD(P)-binding Rossmann-like Domain"/>
    <property type="match status" value="1"/>
</dbReference>
<evidence type="ECO:0000256" key="2">
    <source>
        <dbReference type="ARBA" id="ARBA00012776"/>
    </source>
</evidence>
<dbReference type="GO" id="GO:0004867">
    <property type="term" value="F:serine-type endopeptidase inhibitor activity"/>
    <property type="evidence" value="ECO:0007669"/>
    <property type="project" value="UniProtKB-KW"/>
</dbReference>
<keyword evidence="7" id="KW-0560">Oxidoreductase</keyword>
<evidence type="ECO:0000256" key="1">
    <source>
        <dbReference type="ARBA" id="ARBA00011738"/>
    </source>
</evidence>
<dbReference type="SUPFAM" id="SSF56574">
    <property type="entry name" value="Serpins"/>
    <property type="match status" value="1"/>
</dbReference>
<dbReference type="CDD" id="cd19601">
    <property type="entry name" value="serpin42Da-like"/>
    <property type="match status" value="1"/>
</dbReference>
<dbReference type="GO" id="GO:0004487">
    <property type="term" value="F:methylenetetrahydrofolate dehydrogenase (NAD+) activity"/>
    <property type="evidence" value="ECO:0007669"/>
    <property type="project" value="TreeGrafter"/>
</dbReference>
<dbReference type="InterPro" id="IPR046346">
    <property type="entry name" value="Aminoacid_DH-like_N_sf"/>
</dbReference>
<dbReference type="SUPFAM" id="SSF53223">
    <property type="entry name" value="Aminoacid dehydrogenase-like, N-terminal domain"/>
    <property type="match status" value="1"/>
</dbReference>
<proteinExistence type="inferred from homology"/>
<dbReference type="Gene3D" id="3.40.50.10860">
    <property type="entry name" value="Leucine Dehydrogenase, chain A, domain 1"/>
    <property type="match status" value="1"/>
</dbReference>
<dbReference type="Pfam" id="PF00763">
    <property type="entry name" value="THF_DHG_CYH"/>
    <property type="match status" value="1"/>
</dbReference>
<reference evidence="12 13" key="1">
    <citation type="submission" date="2020-08" db="EMBL/GenBank/DDBJ databases">
        <title>Aphidius gifuensis genome sequencing and assembly.</title>
        <authorList>
            <person name="Du Z."/>
        </authorList>
    </citation>
    <scope>NUCLEOTIDE SEQUENCE [LARGE SCALE GENOMIC DNA]</scope>
    <source>
        <strain evidence="12">YNYX2018</strain>
        <tissue evidence="12">Adults</tissue>
    </source>
</reference>
<dbReference type="FunFam" id="3.40.50.720:FF:000189">
    <property type="entry name" value="Bifunctional protein FolD"/>
    <property type="match status" value="1"/>
</dbReference>
<accession>A0A834XZQ7</accession>
<keyword evidence="3" id="KW-0554">One-carbon metabolism</keyword>
<dbReference type="InterPro" id="IPR023796">
    <property type="entry name" value="Serpin_dom"/>
</dbReference>
<dbReference type="AlphaFoldDB" id="A0A834XZQ7"/>
<dbReference type="GO" id="GO:0004488">
    <property type="term" value="F:methylenetetrahydrofolate dehydrogenase (NADP+) activity"/>
    <property type="evidence" value="ECO:0007669"/>
    <property type="project" value="InterPro"/>
</dbReference>
<dbReference type="PRINTS" id="PR00085">
    <property type="entry name" value="THFDHDRGNASE"/>
</dbReference>
<dbReference type="FunFam" id="3.40.50.10860:FF:000005">
    <property type="entry name" value="C-1-tetrahydrofolate synthase, cytoplasmic, putative"/>
    <property type="match status" value="1"/>
</dbReference>
<dbReference type="Pfam" id="PF02882">
    <property type="entry name" value="THF_DHG_CYH_C"/>
    <property type="match status" value="1"/>
</dbReference>
<comment type="subunit">
    <text evidence="1">Homodimer.</text>
</comment>
<evidence type="ECO:0000259" key="11">
    <source>
        <dbReference type="SMART" id="SM00093"/>
    </source>
</evidence>
<dbReference type="GO" id="GO:0035999">
    <property type="term" value="P:tetrahydrofolate interconversion"/>
    <property type="evidence" value="ECO:0007669"/>
    <property type="project" value="TreeGrafter"/>
</dbReference>
<comment type="catalytic activity">
    <reaction evidence="9">
        <text>(6R)-5,10-methenyltetrahydrofolate + H2O = (6R)-10-formyltetrahydrofolate + H(+)</text>
        <dbReference type="Rhea" id="RHEA:23700"/>
        <dbReference type="ChEBI" id="CHEBI:15377"/>
        <dbReference type="ChEBI" id="CHEBI:15378"/>
        <dbReference type="ChEBI" id="CHEBI:57455"/>
        <dbReference type="ChEBI" id="CHEBI:195366"/>
        <dbReference type="EC" id="3.5.4.9"/>
    </reaction>
</comment>
<dbReference type="InterPro" id="IPR020631">
    <property type="entry name" value="THF_DH/CycHdrlase_NAD-bd_dom"/>
</dbReference>
<dbReference type="PROSITE" id="PS00767">
    <property type="entry name" value="THF_DHG_CYH_2"/>
    <property type="match status" value="1"/>
</dbReference>
<dbReference type="InterPro" id="IPR042178">
    <property type="entry name" value="Serpin_sf_1"/>
</dbReference>
<dbReference type="GO" id="GO:0004477">
    <property type="term" value="F:methenyltetrahydrofolate cyclohydrolase activity"/>
    <property type="evidence" value="ECO:0007669"/>
    <property type="project" value="UniProtKB-EC"/>
</dbReference>
<evidence type="ECO:0000256" key="3">
    <source>
        <dbReference type="ARBA" id="ARBA00022563"/>
    </source>
</evidence>
<evidence type="ECO:0000313" key="12">
    <source>
        <dbReference type="EMBL" id="KAF7995846.1"/>
    </source>
</evidence>
<dbReference type="InterPro" id="IPR000672">
    <property type="entry name" value="THF_DH/CycHdrlase"/>
</dbReference>
<dbReference type="PANTHER" id="PTHR48099:SF11">
    <property type="entry name" value="BIFUNCTIONAL METHYLENETETRAHYDROFOLATE DEHYDROGENASE_CYCLOHYDROLASE, MITOCHONDRIAL"/>
    <property type="match status" value="1"/>
</dbReference>
<dbReference type="PROSITE" id="PS00766">
    <property type="entry name" value="THF_DHG_CYH_1"/>
    <property type="match status" value="1"/>
</dbReference>
<dbReference type="CDD" id="cd01080">
    <property type="entry name" value="NAD_bind_m-THF_DH_Cyclohyd"/>
    <property type="match status" value="1"/>
</dbReference>
<keyword evidence="13" id="KW-1185">Reference proteome</keyword>
<dbReference type="HAMAP" id="MF_01576">
    <property type="entry name" value="THF_DHG_CYH"/>
    <property type="match status" value="1"/>
</dbReference>
<dbReference type="PANTHER" id="PTHR48099">
    <property type="entry name" value="C-1-TETRAHYDROFOLATE SYNTHASE, CYTOPLASMIC-RELATED"/>
    <property type="match status" value="1"/>
</dbReference>
<dbReference type="InterPro" id="IPR042185">
    <property type="entry name" value="Serpin_sf_2"/>
</dbReference>
<evidence type="ECO:0000313" key="13">
    <source>
        <dbReference type="Proteomes" id="UP000639338"/>
    </source>
</evidence>
<comment type="similarity">
    <text evidence="10">Belongs to the serpin family.</text>
</comment>
<evidence type="ECO:0000256" key="9">
    <source>
        <dbReference type="ARBA" id="ARBA00036357"/>
    </source>
</evidence>
<dbReference type="GO" id="GO:0005739">
    <property type="term" value="C:mitochondrion"/>
    <property type="evidence" value="ECO:0007669"/>
    <property type="project" value="TreeGrafter"/>
</dbReference>
<protein>
    <recommendedName>
        <fullName evidence="2">methenyltetrahydrofolate cyclohydrolase</fullName>
        <ecNumber evidence="2">3.5.4.9</ecNumber>
    </recommendedName>
</protein>
<evidence type="ECO:0000256" key="7">
    <source>
        <dbReference type="ARBA" id="ARBA00023002"/>
    </source>
</evidence>
<dbReference type="InterPro" id="IPR020867">
    <property type="entry name" value="THF_DH/CycHdrlase_CS"/>
</dbReference>
<name>A0A834XZQ7_APHGI</name>
<dbReference type="OrthoDB" id="5126881at2759"/>
<evidence type="ECO:0000256" key="6">
    <source>
        <dbReference type="ARBA" id="ARBA00022900"/>
    </source>
</evidence>
<dbReference type="Gene3D" id="2.30.39.10">
    <property type="entry name" value="Alpha-1-antitrypsin, domain 1"/>
    <property type="match status" value="1"/>
</dbReference>
<evidence type="ECO:0000256" key="8">
    <source>
        <dbReference type="ARBA" id="ARBA00023268"/>
    </source>
</evidence>
<dbReference type="InterPro" id="IPR036291">
    <property type="entry name" value="NAD(P)-bd_dom_sf"/>
</dbReference>
<comment type="caution">
    <text evidence="12">The sequence shown here is derived from an EMBL/GenBank/DDBJ whole genome shotgun (WGS) entry which is preliminary data.</text>
</comment>
<dbReference type="InterPro" id="IPR036186">
    <property type="entry name" value="Serpin_sf"/>
</dbReference>
<dbReference type="EC" id="3.5.4.9" evidence="2"/>
<dbReference type="SMART" id="SM00093">
    <property type="entry name" value="SERPIN"/>
    <property type="match status" value="1"/>
</dbReference>
<keyword evidence="5" id="KW-0378">Hydrolase</keyword>
<dbReference type="Pfam" id="PF00079">
    <property type="entry name" value="Serpin"/>
    <property type="match status" value="1"/>
</dbReference>
<dbReference type="Gene3D" id="3.30.497.10">
    <property type="entry name" value="Antithrombin, subunit I, domain 2"/>
    <property type="match status" value="1"/>
</dbReference>
<keyword evidence="8" id="KW-0511">Multifunctional enzyme</keyword>
<keyword evidence="6" id="KW-0722">Serine protease inhibitor</keyword>
<keyword evidence="4" id="KW-0646">Protease inhibitor</keyword>
<sequence length="668" mass="74422">MQNTLDTMFYPTKQESLSIVVKNIARFSTSFYKTASKDEESNFICSPISASIALAMTAFGARNKTEKEMRSVLQFCGDDEVNKLGYQLLVDTFNAFKNVQLNIANKMFVSNSMKVHCPYISVTKDFFRSELQLVNFGECETARKIINEWCENKTNKTIKDILQPGDIKPLTRLAIVNAIYFKGDLKPFYINNETQTDVLMMQQEASFNFGKLKKLDAKFVELPYESNSVDDAMSMFIILPNKNDGLKIIEENLDQIDFRRLHDQPKRKLDAYEYRESVLLKLPKFKIESTIQLKNILKEMGMIEMFDEEKADFSGVTDNQIFVDKVIQKAFIEVNEKGSEAAAATAIKMFKVIKTASYRIQQFSTSNIRSKALIISGNKLAAEIQDNLKISINKWEECGNKKPHLSAILVGNNPASKIYIERKMKIASEIGIKGTTIYLNSTTTQDELLRRINQLNNDEDVDGIIVQLPLPSGIDEKLICDAVSPDKDVDGFHSTNIGKLSTDSDGFIPATALAVKELILKSGIKTLGQNALVIGRSKHVGLPIALLLHSNGEGHTNALDMTTTICHVHTPKEELIKYGKLADVVVSATGVPGLVTSDMIKPGACVIDVGITRVYMLNGKTKIVGDVDYEQVKSIAGFITPVPGGVGPMTVTMLMKNTFIATQKRHKQ</sequence>
<gene>
    <name evidence="12" type="ORF">HCN44_006953</name>
</gene>
<evidence type="ECO:0000256" key="5">
    <source>
        <dbReference type="ARBA" id="ARBA00022801"/>
    </source>
</evidence>
<dbReference type="SUPFAM" id="SSF51735">
    <property type="entry name" value="NAD(P)-binding Rossmann-fold domains"/>
    <property type="match status" value="1"/>
</dbReference>
<feature type="domain" description="Serpin" evidence="11">
    <location>
        <begin position="29"/>
        <end position="371"/>
    </location>
</feature>
<evidence type="ECO:0000256" key="4">
    <source>
        <dbReference type="ARBA" id="ARBA00022690"/>
    </source>
</evidence>
<evidence type="ECO:0000256" key="10">
    <source>
        <dbReference type="RuleBase" id="RU000411"/>
    </source>
</evidence>
<dbReference type="InterPro" id="IPR020630">
    <property type="entry name" value="THF_DH/CycHdrlase_cat_dom"/>
</dbReference>
<dbReference type="EMBL" id="JACMRX010000002">
    <property type="protein sequence ID" value="KAF7995846.1"/>
    <property type="molecule type" value="Genomic_DNA"/>
</dbReference>
<dbReference type="Proteomes" id="UP000639338">
    <property type="component" value="Unassembled WGS sequence"/>
</dbReference>